<dbReference type="EMBL" id="NFLJ01000016">
    <property type="protein sequence ID" value="OUQ34483.1"/>
    <property type="molecule type" value="Genomic_DNA"/>
</dbReference>
<proteinExistence type="predicted"/>
<organism evidence="2 3">
    <name type="scientific">Massilimicrobiota timonensis</name>
    <dbReference type="NCBI Taxonomy" id="1776392"/>
    <lineage>
        <taxon>Bacteria</taxon>
        <taxon>Bacillati</taxon>
        <taxon>Bacillota</taxon>
        <taxon>Erysipelotrichia</taxon>
        <taxon>Erysipelotrichales</taxon>
        <taxon>Erysipelotrichaceae</taxon>
        <taxon>Massilimicrobiota</taxon>
    </lineage>
</organism>
<dbReference type="Proteomes" id="UP000195305">
    <property type="component" value="Unassembled WGS sequence"/>
</dbReference>
<reference evidence="2 3" key="1">
    <citation type="journal article" date="2018" name="BMC Genomics">
        <title>Whole genome sequencing and function prediction of 133 gut anaerobes isolated from chicken caecum in pure cultures.</title>
        <authorList>
            <person name="Medvecky M."/>
            <person name="Cejkova D."/>
            <person name="Polansky O."/>
            <person name="Karasova D."/>
            <person name="Kubasova T."/>
            <person name="Cizek A."/>
            <person name="Rychlik I."/>
        </authorList>
    </citation>
    <scope>NUCLEOTIDE SEQUENCE [LARGE SCALE GENOMIC DNA]</scope>
    <source>
        <strain evidence="2 3">An13</strain>
    </source>
</reference>
<evidence type="ECO:0000313" key="3">
    <source>
        <dbReference type="Proteomes" id="UP000195305"/>
    </source>
</evidence>
<gene>
    <name evidence="2" type="ORF">B5E75_06660</name>
</gene>
<dbReference type="AlphaFoldDB" id="A0A1Y4T0G9"/>
<evidence type="ECO:0000313" key="2">
    <source>
        <dbReference type="EMBL" id="OUQ34483.1"/>
    </source>
</evidence>
<dbReference type="GO" id="GO:0016881">
    <property type="term" value="F:acid-amino acid ligase activity"/>
    <property type="evidence" value="ECO:0007669"/>
    <property type="project" value="TreeGrafter"/>
</dbReference>
<dbReference type="OrthoDB" id="614636at2"/>
<feature type="domain" description="GH3 middle" evidence="1">
    <location>
        <begin position="316"/>
        <end position="398"/>
    </location>
</feature>
<dbReference type="InterPro" id="IPR055377">
    <property type="entry name" value="GH3_M"/>
</dbReference>
<keyword evidence="3" id="KW-1185">Reference proteome</keyword>
<dbReference type="RefSeq" id="WP_087357985.1">
    <property type="nucleotide sequence ID" value="NZ_NFLJ01000016.1"/>
</dbReference>
<comment type="caution">
    <text evidence="2">The sequence shown here is derived from an EMBL/GenBank/DDBJ whole genome shotgun (WGS) entry which is preliminary data.</text>
</comment>
<dbReference type="Gene3D" id="3.40.50.12780">
    <property type="entry name" value="N-terminal domain of ligase-like"/>
    <property type="match status" value="1"/>
</dbReference>
<dbReference type="PANTHER" id="PTHR31901:SF9">
    <property type="entry name" value="GH3 DOMAIN-CONTAINING PROTEIN"/>
    <property type="match status" value="1"/>
</dbReference>
<dbReference type="Pfam" id="PF03321">
    <property type="entry name" value="GH3"/>
    <property type="match status" value="1"/>
</dbReference>
<protein>
    <submittedName>
        <fullName evidence="2">Auxin-responsive protein</fullName>
    </submittedName>
</protein>
<name>A0A1Y4T0G9_9FIRM</name>
<dbReference type="InterPro" id="IPR042099">
    <property type="entry name" value="ANL_N_sf"/>
</dbReference>
<dbReference type="Pfam" id="PF23571">
    <property type="entry name" value="GH3_M"/>
    <property type="match status" value="1"/>
</dbReference>
<dbReference type="PANTHER" id="PTHR31901">
    <property type="entry name" value="GH3 DOMAIN-CONTAINING PROTEIN"/>
    <property type="match status" value="1"/>
</dbReference>
<accession>A0A1Y4T0G9</accession>
<dbReference type="GO" id="GO:0005737">
    <property type="term" value="C:cytoplasm"/>
    <property type="evidence" value="ECO:0007669"/>
    <property type="project" value="TreeGrafter"/>
</dbReference>
<dbReference type="InterPro" id="IPR004993">
    <property type="entry name" value="GH3"/>
</dbReference>
<sequence length="539" mass="62226">MRFEDKRKILSKEAIWQEYCGFLDLSIDKFMQMQHRLLEEQMDLWKKSVLGQSILKGKSLDSFEDFQKHIPLTTYEDYADLLLNKDSSVLPGEAVLWIQTTWEGGSHPIKVAPYTENMLKSFQHNTIACLLLATSQKKNDFHVSDKDTILYGLAPLPYATGLVSLVFEQETNIKFLPPVKQAQSMSFSQRNKLGFKQGLAQNIDYFFGLGSVTYYISLALDSMSSGSHSHSSMLKSIPVHRLYKILKAKMICKKEQRSLMPKDLFQLKGFMVAGTDNDLYKDDLERLWGIRPMEIFAGTEPTLIGTETWQRDGLYFFPDACFYEFLPVSERERMKIDPSYVPKTCLLNEVCENETYEIVLSVLKGGAFMRYRVGDMYRCVSYTQQDQGNLPKFKYIDRVPEVIDIAGFTRITQTSIEMVIQLSGLPITEFCAKKELYNNRPFLHLYVEVSPSSAYERAITVEVLRQHLSVYFHYVDQDYKDLKKILGIEPLQITLLKIGTFAMYKKAYGQSMERINPSIHAIQKLLSLQQSYYEMEGKI</sequence>
<evidence type="ECO:0000259" key="1">
    <source>
        <dbReference type="Pfam" id="PF23571"/>
    </source>
</evidence>